<reference evidence="9 10" key="2">
    <citation type="submission" date="2019-01" db="EMBL/GenBank/DDBJ databases">
        <title>Motilimonas pumilus sp. nov., isolated from the gut of sea cucumber (Apostichopus japonicus).</title>
        <authorList>
            <person name="Wang F.-Q."/>
            <person name="Ren L.-H."/>
            <person name="Lin Y.-W."/>
            <person name="Sun G.-H."/>
            <person name="Du Z.-J."/>
            <person name="Zhao J.-X."/>
            <person name="Liu X.-J."/>
            <person name="Liu L.-J."/>
        </authorList>
    </citation>
    <scope>NUCLEOTIDE SEQUENCE [LARGE SCALE GENOMIC DNA]</scope>
    <source>
        <strain evidence="9 10">PLHSC7-2</strain>
    </source>
</reference>
<feature type="binding site" evidence="5">
    <location>
        <position position="45"/>
    </location>
    <ligand>
        <name>substrate</name>
    </ligand>
</feature>
<evidence type="ECO:0000256" key="4">
    <source>
        <dbReference type="ARBA" id="ARBA00023096"/>
    </source>
</evidence>
<dbReference type="GO" id="GO:0051287">
    <property type="term" value="F:NAD binding"/>
    <property type="evidence" value="ECO:0007669"/>
    <property type="project" value="InterPro"/>
</dbReference>
<dbReference type="UniPathway" id="UPA00244">
    <property type="reaction ID" value="UER00310"/>
</dbReference>
<accession>A0A418YET6</accession>
<dbReference type="SUPFAM" id="SSF51735">
    <property type="entry name" value="NAD(P)-binding Rossmann-fold domains"/>
    <property type="match status" value="1"/>
</dbReference>
<dbReference type="HAMAP" id="MF_01825">
    <property type="entry name" value="PdxB"/>
    <property type="match status" value="1"/>
</dbReference>
<evidence type="ECO:0000259" key="7">
    <source>
        <dbReference type="Pfam" id="PF02826"/>
    </source>
</evidence>
<comment type="pathway">
    <text evidence="5">Cofactor biosynthesis; pyridoxine 5'-phosphate biosynthesis; pyridoxine 5'-phosphate from D-erythrose 4-phosphate: step 2/5.</text>
</comment>
<feature type="binding site" evidence="5">
    <location>
        <position position="147"/>
    </location>
    <ligand>
        <name>NAD(+)</name>
        <dbReference type="ChEBI" id="CHEBI:57540"/>
    </ligand>
</feature>
<dbReference type="GO" id="GO:0008615">
    <property type="term" value="P:pyridoxine biosynthetic process"/>
    <property type="evidence" value="ECO:0007669"/>
    <property type="project" value="UniProtKB-UniRule"/>
</dbReference>
<comment type="subcellular location">
    <subcellularLocation>
        <location evidence="5">Cytoplasm</location>
    </subcellularLocation>
</comment>
<feature type="active site" evidence="5">
    <location>
        <position position="208"/>
    </location>
</feature>
<evidence type="ECO:0000313" key="10">
    <source>
        <dbReference type="Proteomes" id="UP000283255"/>
    </source>
</evidence>
<feature type="binding site" evidence="5">
    <location>
        <position position="232"/>
    </location>
    <ligand>
        <name>NAD(+)</name>
        <dbReference type="ChEBI" id="CHEBI:57540"/>
    </ligand>
</feature>
<keyword evidence="10" id="KW-1185">Reference proteome</keyword>
<reference evidence="9 10" key="1">
    <citation type="submission" date="2018-09" db="EMBL/GenBank/DDBJ databases">
        <authorList>
            <person name="Wang F."/>
        </authorList>
    </citation>
    <scope>NUCLEOTIDE SEQUENCE [LARGE SCALE GENOMIC DNA]</scope>
    <source>
        <strain evidence="9 10">PLHSC7-2</strain>
    </source>
</reference>
<evidence type="ECO:0000256" key="1">
    <source>
        <dbReference type="ARBA" id="ARBA00022490"/>
    </source>
</evidence>
<evidence type="ECO:0000256" key="2">
    <source>
        <dbReference type="ARBA" id="ARBA00023002"/>
    </source>
</evidence>
<dbReference type="EC" id="1.1.1.290" evidence="5"/>
<dbReference type="PANTHER" id="PTHR10996:SF178">
    <property type="entry name" value="2-HYDROXYACID DEHYDROGENASE YGL185C-RELATED"/>
    <property type="match status" value="1"/>
</dbReference>
<dbReference type="Pfam" id="PF00389">
    <property type="entry name" value="2-Hacid_dh"/>
    <property type="match status" value="1"/>
</dbReference>
<comment type="subunit">
    <text evidence="5">Homodimer.</text>
</comment>
<proteinExistence type="inferred from homology"/>
<evidence type="ECO:0000313" key="9">
    <source>
        <dbReference type="EMBL" id="RJG47701.1"/>
    </source>
</evidence>
<feature type="active site" description="Proton donor" evidence="5">
    <location>
        <position position="254"/>
    </location>
</feature>
<feature type="binding site" evidence="5">
    <location>
        <position position="258"/>
    </location>
    <ligand>
        <name>substrate</name>
    </ligand>
</feature>
<comment type="function">
    <text evidence="5">Catalyzes the oxidation of erythronate-4-phosphate to 3-hydroxy-2-oxo-4-phosphonooxybutanoate.</text>
</comment>
<comment type="catalytic activity">
    <reaction evidence="5">
        <text>4-phospho-D-erythronate + NAD(+) = (R)-3-hydroxy-2-oxo-4-phosphooxybutanoate + NADH + H(+)</text>
        <dbReference type="Rhea" id="RHEA:18829"/>
        <dbReference type="ChEBI" id="CHEBI:15378"/>
        <dbReference type="ChEBI" id="CHEBI:57540"/>
        <dbReference type="ChEBI" id="CHEBI:57945"/>
        <dbReference type="ChEBI" id="CHEBI:58538"/>
        <dbReference type="ChEBI" id="CHEBI:58766"/>
        <dbReference type="EC" id="1.1.1.290"/>
    </reaction>
</comment>
<dbReference type="Proteomes" id="UP000283255">
    <property type="component" value="Unassembled WGS sequence"/>
</dbReference>
<feature type="domain" description="D-isomer specific 2-hydroxyacid dehydrogenase NAD-binding" evidence="7">
    <location>
        <begin position="110"/>
        <end position="256"/>
    </location>
</feature>
<dbReference type="EMBL" id="QZCH01000011">
    <property type="protein sequence ID" value="RJG47701.1"/>
    <property type="molecule type" value="Genomic_DNA"/>
</dbReference>
<dbReference type="InterPro" id="IPR050223">
    <property type="entry name" value="D-isomer_2-hydroxyacid_DH"/>
</dbReference>
<dbReference type="InterPro" id="IPR038251">
    <property type="entry name" value="PdxB_dimer_sf"/>
</dbReference>
<protein>
    <recommendedName>
        <fullName evidence="5">Erythronate-4-phosphate dehydrogenase</fullName>
        <ecNumber evidence="5">1.1.1.290</ecNumber>
    </recommendedName>
</protein>
<feature type="domain" description="D-isomer specific 2-hydroxyacid dehydrogenase catalytic" evidence="6">
    <location>
        <begin position="21"/>
        <end position="277"/>
    </location>
</feature>
<dbReference type="GO" id="GO:0005829">
    <property type="term" value="C:cytosol"/>
    <property type="evidence" value="ECO:0007669"/>
    <property type="project" value="TreeGrafter"/>
</dbReference>
<dbReference type="InterPro" id="IPR006139">
    <property type="entry name" value="D-isomer_2_OHA_DH_cat_dom"/>
</dbReference>
<dbReference type="InterPro" id="IPR024531">
    <property type="entry name" value="Erythronate-4-P_DHase_dimer"/>
</dbReference>
<dbReference type="InterPro" id="IPR036291">
    <property type="entry name" value="NAD(P)-bd_dom_sf"/>
</dbReference>
<dbReference type="PANTHER" id="PTHR10996">
    <property type="entry name" value="2-HYDROXYACID DEHYDROGENASE-RELATED"/>
    <property type="match status" value="1"/>
</dbReference>
<feature type="active site" evidence="5">
    <location>
        <position position="237"/>
    </location>
</feature>
<dbReference type="Pfam" id="PF11890">
    <property type="entry name" value="DUF3410"/>
    <property type="match status" value="1"/>
</dbReference>
<evidence type="ECO:0000259" key="8">
    <source>
        <dbReference type="Pfam" id="PF11890"/>
    </source>
</evidence>
<comment type="similarity">
    <text evidence="5">Belongs to the D-isomer specific 2-hydroxyacid dehydrogenase family. PdxB subfamily.</text>
</comment>
<sequence length="374" mass="41515">MKIYLDSNIPYAEKMFAGLGEIVLFEGRSVTADDLVDADVLLVRSITKVNQALLSKNERLQFVGTATIGTDHVDQAYLADRGIKFTSAPGCNKKSVAQYVVSAVLVHAEKHLINLQGKSVGIVGAGNTGSAVFHKLTALGMKCHLCDPILANTDDPRTFVDLNKIMECDFISLHVPLTRDGEYPTHHLFDQQRLRQLSQDQVLINTARGEVIDNQALLQRVESGSQPSLILDVWENEPNIEMALLPYTEIATPHIAGYSLEGKANGTEVLYRALCQHLGKEAKLKVSSLLPQAVVDNIRVNSPLNQSLVKSLVHLVYDVRRDDHIFRMGIASPDGFDNMRKHYRERREFSTLTVSLDLQQNDHLLAALGFSIKH</sequence>
<dbReference type="SUPFAM" id="SSF52283">
    <property type="entry name" value="Formate/glycerate dehydrogenase catalytic domain-like"/>
    <property type="match status" value="1"/>
</dbReference>
<dbReference type="RefSeq" id="WP_119910585.1">
    <property type="nucleotide sequence ID" value="NZ_QZCH01000011.1"/>
</dbReference>
<gene>
    <name evidence="5" type="primary">pdxB</name>
    <name evidence="9" type="ORF">D1Z90_09870</name>
</gene>
<evidence type="ECO:0000256" key="3">
    <source>
        <dbReference type="ARBA" id="ARBA00023027"/>
    </source>
</evidence>
<dbReference type="GO" id="GO:0033711">
    <property type="term" value="F:4-phosphoerythronate dehydrogenase activity"/>
    <property type="evidence" value="ECO:0007669"/>
    <property type="project" value="UniProtKB-EC"/>
</dbReference>
<dbReference type="GO" id="GO:0030267">
    <property type="term" value="F:glyoxylate reductase (NADPH) activity"/>
    <property type="evidence" value="ECO:0007669"/>
    <property type="project" value="TreeGrafter"/>
</dbReference>
<comment type="caution">
    <text evidence="9">The sequence shown here is derived from an EMBL/GenBank/DDBJ whole genome shotgun (WGS) entry which is preliminary data.</text>
</comment>
<dbReference type="Pfam" id="PF02826">
    <property type="entry name" value="2-Hacid_dh_C"/>
    <property type="match status" value="1"/>
</dbReference>
<comment type="caution">
    <text evidence="5">Lacks conserved residue(s) required for the propagation of feature annotation.</text>
</comment>
<feature type="binding site" evidence="5">
    <location>
        <position position="257"/>
    </location>
    <ligand>
        <name>NAD(+)</name>
        <dbReference type="ChEBI" id="CHEBI:57540"/>
    </ligand>
</feature>
<keyword evidence="4 5" id="KW-0664">Pyridoxine biosynthesis</keyword>
<dbReference type="Gene3D" id="3.30.1370.170">
    <property type="match status" value="1"/>
</dbReference>
<keyword evidence="3 5" id="KW-0520">NAD</keyword>
<evidence type="ECO:0000259" key="6">
    <source>
        <dbReference type="Pfam" id="PF00389"/>
    </source>
</evidence>
<keyword evidence="1 5" id="KW-0963">Cytoplasm</keyword>
<keyword evidence="2 5" id="KW-0560">Oxidoreductase</keyword>
<dbReference type="GO" id="GO:0046983">
    <property type="term" value="F:protein dimerization activity"/>
    <property type="evidence" value="ECO:0007669"/>
    <property type="project" value="InterPro"/>
</dbReference>
<dbReference type="GO" id="GO:0016618">
    <property type="term" value="F:hydroxypyruvate reductase [NAD(P)H] activity"/>
    <property type="evidence" value="ECO:0007669"/>
    <property type="project" value="TreeGrafter"/>
</dbReference>
<dbReference type="Gene3D" id="3.40.50.720">
    <property type="entry name" value="NAD(P)-binding Rossmann-like Domain"/>
    <property type="match status" value="2"/>
</dbReference>
<name>A0A418YET6_9GAMM</name>
<feature type="binding site" evidence="5">
    <location>
        <position position="67"/>
    </location>
    <ligand>
        <name>substrate</name>
    </ligand>
</feature>
<dbReference type="AlphaFoldDB" id="A0A418YET6"/>
<dbReference type="CDD" id="cd12158">
    <property type="entry name" value="ErythrP_dh"/>
    <property type="match status" value="1"/>
</dbReference>
<evidence type="ECO:0000256" key="5">
    <source>
        <dbReference type="HAMAP-Rule" id="MF_01825"/>
    </source>
</evidence>
<dbReference type="OrthoDB" id="9770208at2"/>
<organism evidence="9 10">
    <name type="scientific">Motilimonas pumila</name>
    <dbReference type="NCBI Taxonomy" id="2303987"/>
    <lineage>
        <taxon>Bacteria</taxon>
        <taxon>Pseudomonadati</taxon>
        <taxon>Pseudomonadota</taxon>
        <taxon>Gammaproteobacteria</taxon>
        <taxon>Alteromonadales</taxon>
        <taxon>Alteromonadales genera incertae sedis</taxon>
        <taxon>Motilimonas</taxon>
    </lineage>
</organism>
<dbReference type="InterPro" id="IPR006140">
    <property type="entry name" value="D-isomer_DH_NAD-bd"/>
</dbReference>
<dbReference type="InterPro" id="IPR020921">
    <property type="entry name" value="Erythronate-4-P_DHase"/>
</dbReference>
<feature type="domain" description="Erythronate-4-phosphate dehydrogenase dimerisation" evidence="8">
    <location>
        <begin position="289"/>
        <end position="369"/>
    </location>
</feature>